<name>A0A4R8S2J2_9MYCO</name>
<feature type="transmembrane region" description="Helical" evidence="1">
    <location>
        <begin position="52"/>
        <end position="74"/>
    </location>
</feature>
<feature type="transmembrane region" description="Helical" evidence="1">
    <location>
        <begin position="155"/>
        <end position="174"/>
    </location>
</feature>
<keyword evidence="1" id="KW-0812">Transmembrane</keyword>
<comment type="caution">
    <text evidence="2">The sequence shown here is derived from an EMBL/GenBank/DDBJ whole genome shotgun (WGS) entry which is preliminary data.</text>
</comment>
<protein>
    <recommendedName>
        <fullName evidence="4">PQQ enzyme repeat protein</fullName>
    </recommendedName>
</protein>
<evidence type="ECO:0000313" key="2">
    <source>
        <dbReference type="EMBL" id="TDZ82099.1"/>
    </source>
</evidence>
<proteinExistence type="predicted"/>
<dbReference type="RefSeq" id="WP_191989073.1">
    <property type="nucleotide sequence ID" value="NZ_PECH01000007.1"/>
</dbReference>
<feature type="transmembrane region" description="Helical" evidence="1">
    <location>
        <begin position="86"/>
        <end position="104"/>
    </location>
</feature>
<dbReference type="AlphaFoldDB" id="A0A4R8S2J2"/>
<organism evidence="2 3">
    <name type="scientific">Mycobacteroides salmoniphilum</name>
    <dbReference type="NCBI Taxonomy" id="404941"/>
    <lineage>
        <taxon>Bacteria</taxon>
        <taxon>Bacillati</taxon>
        <taxon>Actinomycetota</taxon>
        <taxon>Actinomycetes</taxon>
        <taxon>Mycobacteriales</taxon>
        <taxon>Mycobacteriaceae</taxon>
        <taxon>Mycobacteroides</taxon>
    </lineage>
</organism>
<gene>
    <name evidence="2" type="ORF">DE4585_02628</name>
</gene>
<dbReference type="EMBL" id="PECH01000007">
    <property type="protein sequence ID" value="TDZ82099.1"/>
    <property type="molecule type" value="Genomic_DNA"/>
</dbReference>
<evidence type="ECO:0000256" key="1">
    <source>
        <dbReference type="SAM" id="Phobius"/>
    </source>
</evidence>
<keyword evidence="1" id="KW-0472">Membrane</keyword>
<evidence type="ECO:0000313" key="3">
    <source>
        <dbReference type="Proteomes" id="UP000295117"/>
    </source>
</evidence>
<evidence type="ECO:0008006" key="4">
    <source>
        <dbReference type="Google" id="ProtNLM"/>
    </source>
</evidence>
<dbReference type="InterPro" id="IPR011047">
    <property type="entry name" value="Quinoprotein_ADH-like_sf"/>
</dbReference>
<feature type="transmembrane region" description="Helical" evidence="1">
    <location>
        <begin position="124"/>
        <end position="143"/>
    </location>
</feature>
<accession>A0A4R8S2J2</accession>
<feature type="transmembrane region" description="Helical" evidence="1">
    <location>
        <begin position="16"/>
        <end position="40"/>
    </location>
</feature>
<keyword evidence="1" id="KW-1133">Transmembrane helix</keyword>
<sequence length="577" mass="59859">MGDPGGTGDVSKRARLVAASVGLSAGLASGAVLLGAYGFARRDPAGLHEVSVRNWAAGFVVLVTVAALVLAWLMRSALRGVDVVGRSAWLLTVVAAAGLYALLADLSGLAASTHTAVVLLRLSWVWLLVAAIFVVAAVVAAVGRPDIAQVWRSPVTVVLLALGVIFALGCGALAQARTKVVGITAAPVDIPATMSTVGDQIAYTVPTKDPSFIAPAGPGFVTLDDQDLVGYAGDTGQQRWRLPFKMIAGQCEPSTVRSTGTSADSVVIAQCLQPNPSYSYPESDRRTILTGIDAMTGRVLWANADSWRLRSTVVTGPDVVPVLRGVDVGALDTRTGKVLWTKQFALRDCGGNIAGAGNKTQDIVYFPMCPGGANDVVLDVIDGRTGAERTLAVDHALVPEKVSRAQFVAAAAGVIVINVAPPASAGRPVNIAVDVDSGQSSPVPGDYLFQKRDAHATGQYPGPVLQINRDSDDTSVYVVGDRRTVQTRVPIGLSEVVLDGQRWARVGDQLVTATAMTAGYRYLLAIVAADGTVTSRPSPCGAREPGGVIPVPGAVLIACAHTDGKEYASGYTVVGLR</sequence>
<dbReference type="Proteomes" id="UP000295117">
    <property type="component" value="Unassembled WGS sequence"/>
</dbReference>
<reference evidence="2 3" key="1">
    <citation type="journal article" date="2019" name="Sci. Rep.">
        <title>Extended insight into the Mycobacterium chelonae-abscessus complex through whole genome sequencing of Mycobacterium salmoniphilum outbreak and Mycobacterium salmoniphilum-like strains.</title>
        <authorList>
            <person name="Behra P.R.K."/>
            <person name="Das S."/>
            <person name="Pettersson B.M.F."/>
            <person name="Shirreff L."/>
            <person name="DuCote T."/>
            <person name="Jacobsson K.G."/>
            <person name="Ennis D.G."/>
            <person name="Kirsebom L.A."/>
        </authorList>
    </citation>
    <scope>NUCLEOTIDE SEQUENCE [LARGE SCALE GENOMIC DNA]</scope>
    <source>
        <strain evidence="2 3">DE 4585</strain>
    </source>
</reference>
<dbReference type="SUPFAM" id="SSF50998">
    <property type="entry name" value="Quinoprotein alcohol dehydrogenase-like"/>
    <property type="match status" value="1"/>
</dbReference>